<feature type="domain" description="BHLH" evidence="9">
    <location>
        <begin position="75"/>
        <end position="128"/>
    </location>
</feature>
<accession>A0A913XI22</accession>
<dbReference type="EnsemblMetazoa" id="XM_021049106.2">
    <property type="protein sequence ID" value="XP_020904765.1"/>
    <property type="gene ID" value="LOC110243053"/>
</dbReference>
<dbReference type="InterPro" id="IPR001067">
    <property type="entry name" value="Nuc_translocat"/>
</dbReference>
<evidence type="ECO:0000256" key="3">
    <source>
        <dbReference type="ARBA" id="ARBA00023015"/>
    </source>
</evidence>
<dbReference type="RefSeq" id="XP_020904765.1">
    <property type="nucleotide sequence ID" value="XM_021049106.2"/>
</dbReference>
<dbReference type="InterPro" id="IPR013767">
    <property type="entry name" value="PAS_fold"/>
</dbReference>
<dbReference type="InterPro" id="IPR011598">
    <property type="entry name" value="bHLH_dom"/>
</dbReference>
<feature type="region of interest" description="Disordered" evidence="7">
    <location>
        <begin position="679"/>
        <end position="710"/>
    </location>
</feature>
<keyword evidence="3" id="KW-0805">Transcription regulation</keyword>
<dbReference type="Proteomes" id="UP000887567">
    <property type="component" value="Unplaced"/>
</dbReference>
<feature type="region of interest" description="Disordered" evidence="7">
    <location>
        <begin position="543"/>
        <end position="594"/>
    </location>
</feature>
<dbReference type="OMA" id="RCGKEES"/>
<comment type="subcellular location">
    <subcellularLocation>
        <location evidence="1">Nucleus</location>
    </subcellularLocation>
</comment>
<dbReference type="GeneID" id="110243053"/>
<feature type="domain" description="PAS" evidence="8">
    <location>
        <begin position="322"/>
        <end position="394"/>
    </location>
</feature>
<dbReference type="KEGG" id="epa:110243053"/>
<name>A0A913XI22_EXADI</name>
<dbReference type="NCBIfam" id="TIGR00229">
    <property type="entry name" value="sensory_box"/>
    <property type="match status" value="1"/>
</dbReference>
<dbReference type="InterPro" id="IPR035965">
    <property type="entry name" value="PAS-like_dom_sf"/>
</dbReference>
<keyword evidence="2" id="KW-0677">Repeat</keyword>
<feature type="compositionally biased region" description="Low complexity" evidence="7">
    <location>
        <begin position="685"/>
        <end position="695"/>
    </location>
</feature>
<dbReference type="InterPro" id="IPR050933">
    <property type="entry name" value="Circadian_TF"/>
</dbReference>
<proteinExistence type="predicted"/>
<dbReference type="GO" id="GO:0005667">
    <property type="term" value="C:transcription regulator complex"/>
    <property type="evidence" value="ECO:0007669"/>
    <property type="project" value="InterPro"/>
</dbReference>
<dbReference type="InterPro" id="IPR000014">
    <property type="entry name" value="PAS"/>
</dbReference>
<feature type="region of interest" description="Disordered" evidence="7">
    <location>
        <begin position="1"/>
        <end position="88"/>
    </location>
</feature>
<evidence type="ECO:0000256" key="1">
    <source>
        <dbReference type="ARBA" id="ARBA00004123"/>
    </source>
</evidence>
<dbReference type="Gene3D" id="3.30.450.20">
    <property type="entry name" value="PAS domain"/>
    <property type="match status" value="2"/>
</dbReference>
<dbReference type="InterPro" id="IPR001610">
    <property type="entry name" value="PAC"/>
</dbReference>
<dbReference type="FunFam" id="4.10.280.10:FF:000011">
    <property type="entry name" value="Aryl hydrocarbon receptor nuclear translocator 2"/>
    <property type="match status" value="1"/>
</dbReference>
<evidence type="ECO:0000259" key="8">
    <source>
        <dbReference type="PROSITE" id="PS50112"/>
    </source>
</evidence>
<evidence type="ECO:0000256" key="7">
    <source>
        <dbReference type="SAM" id="MobiDB-lite"/>
    </source>
</evidence>
<evidence type="ECO:0000256" key="5">
    <source>
        <dbReference type="ARBA" id="ARBA00023163"/>
    </source>
</evidence>
<dbReference type="GO" id="GO:0003700">
    <property type="term" value="F:DNA-binding transcription factor activity"/>
    <property type="evidence" value="ECO:0007669"/>
    <property type="project" value="InterPro"/>
</dbReference>
<dbReference type="PROSITE" id="PS50888">
    <property type="entry name" value="BHLH"/>
    <property type="match status" value="1"/>
</dbReference>
<dbReference type="Pfam" id="PF00010">
    <property type="entry name" value="HLH"/>
    <property type="match status" value="1"/>
</dbReference>
<feature type="domain" description="PAS" evidence="8">
    <location>
        <begin position="151"/>
        <end position="215"/>
    </location>
</feature>
<dbReference type="PRINTS" id="PR00785">
    <property type="entry name" value="NCTRNSLOCATR"/>
</dbReference>
<feature type="compositionally biased region" description="Low complexity" evidence="7">
    <location>
        <begin position="454"/>
        <end position="480"/>
    </location>
</feature>
<feature type="compositionally biased region" description="Basic and acidic residues" evidence="7">
    <location>
        <begin position="69"/>
        <end position="85"/>
    </location>
</feature>
<reference evidence="10" key="1">
    <citation type="submission" date="2022-11" db="UniProtKB">
        <authorList>
            <consortium name="EnsemblMetazoa"/>
        </authorList>
    </citation>
    <scope>IDENTIFICATION</scope>
</reference>
<dbReference type="InterPro" id="IPR036638">
    <property type="entry name" value="HLH_DNA-bd_sf"/>
</dbReference>
<keyword evidence="11" id="KW-1185">Reference proteome</keyword>
<dbReference type="CDD" id="cd00130">
    <property type="entry name" value="PAS"/>
    <property type="match status" value="2"/>
</dbReference>
<dbReference type="SMART" id="SM00091">
    <property type="entry name" value="PAS"/>
    <property type="match status" value="2"/>
</dbReference>
<sequence length="775" mass="84746">MDPTESFMFPSGAVGDGLVDEYENDPNEKSHGRLRKRKSNVSFMKDDESDDDDTDKPETKMSRQSGESDNVKDKFARENHSEIERRRRNKMNAYINELSDMVPSCTGLARKPDKLTVLRMAVNYMKTLRESSKEEKLAPQDVNYKPSFLSDQELKHLILEAADGFLFVVNCKTAMVVYVSDSITPVLGQPQAAWMNQSLYDLIHPDDIEKVRDQLTSSDSPDAGRVLDIKTGNVKRDSHGAHSRAQATSRRNFICRMRCSEMEDSSETGNKDKLGVLDEEYAIVHCTGYLKNWTGNNGTASYGGEDNNTTSLVTIGRLQPASAPQSSDLVDTPTITEFISRHSLDGKFTFVDQRVTDVLGYQPQELLGQLCFDFFHPEDLKHMTESYEQVIKLKGQTLSVRYRFRSKGGDWVWIRTSCFSFQNPYTDEAEYIVCTNTTVNNFQIDTSLPQIMAGSGMPSRGSSGPYSSSSSDYSQVSPASALTGPEMQQQQQILQALQQQQRNAKQVMMGDETIFHFPGQSQSGIPESGLDALAKAGELSEKRGINQSTKDISPNQSNYKDPGMARAGVSQDAMGQNGAGVLAPGSEASKQTTDLDKSLEFSTGQAGSLLAALVQRRQAMAAATGLPSSALPQAALYNQMMSQVNGGMGMVPPGMSRMMSPQGVSPMSPVDAIRGQSAASGIPDMGSSGAMYGSGMRKGDSQDMSQMAQKGAYSQLLSENMRSGVPQGMWPAMMGRQMDGNTGMANNSPNTSQTSRYGQVPSTTTGGPNQYPFYP</sequence>
<feature type="region of interest" description="Disordered" evidence="7">
    <location>
        <begin position="738"/>
        <end position="775"/>
    </location>
</feature>
<evidence type="ECO:0000313" key="10">
    <source>
        <dbReference type="EnsemblMetazoa" id="XP_020904765.1"/>
    </source>
</evidence>
<dbReference type="SMART" id="SM00086">
    <property type="entry name" value="PAC"/>
    <property type="match status" value="1"/>
</dbReference>
<feature type="compositionally biased region" description="Polar residues" evidence="7">
    <location>
        <begin position="739"/>
        <end position="768"/>
    </location>
</feature>
<keyword evidence="5" id="KW-0804">Transcription</keyword>
<evidence type="ECO:0000313" key="11">
    <source>
        <dbReference type="Proteomes" id="UP000887567"/>
    </source>
</evidence>
<evidence type="ECO:0000256" key="6">
    <source>
        <dbReference type="ARBA" id="ARBA00023242"/>
    </source>
</evidence>
<protein>
    <recommendedName>
        <fullName evidence="12">Aryl hydrocarbon receptor nuclear translocator</fullName>
    </recommendedName>
</protein>
<feature type="region of interest" description="Disordered" evidence="7">
    <location>
        <begin position="453"/>
        <end position="491"/>
    </location>
</feature>
<dbReference type="Pfam" id="PF14598">
    <property type="entry name" value="PAS_11"/>
    <property type="match status" value="1"/>
</dbReference>
<dbReference type="GO" id="GO:0003677">
    <property type="term" value="F:DNA binding"/>
    <property type="evidence" value="ECO:0007669"/>
    <property type="project" value="UniProtKB-KW"/>
</dbReference>
<evidence type="ECO:0000259" key="9">
    <source>
        <dbReference type="PROSITE" id="PS50888"/>
    </source>
</evidence>
<dbReference type="GO" id="GO:0046983">
    <property type="term" value="F:protein dimerization activity"/>
    <property type="evidence" value="ECO:0007669"/>
    <property type="project" value="InterPro"/>
</dbReference>
<feature type="compositionally biased region" description="Polar residues" evidence="7">
    <location>
        <begin position="545"/>
        <end position="559"/>
    </location>
</feature>
<dbReference type="SUPFAM" id="SSF55785">
    <property type="entry name" value="PYP-like sensor domain (PAS domain)"/>
    <property type="match status" value="2"/>
</dbReference>
<dbReference type="Gene3D" id="4.10.280.10">
    <property type="entry name" value="Helix-loop-helix DNA-binding domain"/>
    <property type="match status" value="1"/>
</dbReference>
<dbReference type="GO" id="GO:0005737">
    <property type="term" value="C:cytoplasm"/>
    <property type="evidence" value="ECO:0007669"/>
    <property type="project" value="InterPro"/>
</dbReference>
<dbReference type="SUPFAM" id="SSF47459">
    <property type="entry name" value="HLH, helix-loop-helix DNA-binding domain"/>
    <property type="match status" value="1"/>
</dbReference>
<evidence type="ECO:0000256" key="2">
    <source>
        <dbReference type="ARBA" id="ARBA00022737"/>
    </source>
</evidence>
<evidence type="ECO:0000256" key="4">
    <source>
        <dbReference type="ARBA" id="ARBA00023125"/>
    </source>
</evidence>
<organism evidence="10 11">
    <name type="scientific">Exaiptasia diaphana</name>
    <name type="common">Tropical sea anemone</name>
    <name type="synonym">Aiptasia pulchella</name>
    <dbReference type="NCBI Taxonomy" id="2652724"/>
    <lineage>
        <taxon>Eukaryota</taxon>
        <taxon>Metazoa</taxon>
        <taxon>Cnidaria</taxon>
        <taxon>Anthozoa</taxon>
        <taxon>Hexacorallia</taxon>
        <taxon>Actiniaria</taxon>
        <taxon>Aiptasiidae</taxon>
        <taxon>Exaiptasia</taxon>
    </lineage>
</organism>
<keyword evidence="4" id="KW-0238">DNA-binding</keyword>
<dbReference type="GO" id="GO:0005634">
    <property type="term" value="C:nucleus"/>
    <property type="evidence" value="ECO:0007669"/>
    <property type="project" value="UniProtKB-SubCell"/>
</dbReference>
<evidence type="ECO:0008006" key="12">
    <source>
        <dbReference type="Google" id="ProtNLM"/>
    </source>
</evidence>
<keyword evidence="6" id="KW-0539">Nucleus</keyword>
<dbReference type="PANTHER" id="PTHR23042">
    <property type="entry name" value="CIRCADIAN PROTEIN CLOCK/ARNT/BMAL/PAS"/>
    <property type="match status" value="1"/>
</dbReference>
<dbReference type="AlphaFoldDB" id="A0A913XI22"/>
<dbReference type="PROSITE" id="PS50112">
    <property type="entry name" value="PAS"/>
    <property type="match status" value="2"/>
</dbReference>
<dbReference type="SMART" id="SM00353">
    <property type="entry name" value="HLH"/>
    <property type="match status" value="1"/>
</dbReference>
<dbReference type="Pfam" id="PF00989">
    <property type="entry name" value="PAS"/>
    <property type="match status" value="1"/>
</dbReference>
<dbReference type="OrthoDB" id="71302at2759"/>